<feature type="compositionally biased region" description="Polar residues" evidence="1">
    <location>
        <begin position="324"/>
        <end position="341"/>
    </location>
</feature>
<keyword evidence="3" id="KW-1185">Reference proteome</keyword>
<evidence type="ECO:0000313" key="2">
    <source>
        <dbReference type="EMBL" id="GMH90944.1"/>
    </source>
</evidence>
<feature type="region of interest" description="Disordered" evidence="1">
    <location>
        <begin position="445"/>
        <end position="573"/>
    </location>
</feature>
<feature type="region of interest" description="Disordered" evidence="1">
    <location>
        <begin position="277"/>
        <end position="341"/>
    </location>
</feature>
<dbReference type="GO" id="GO:0016514">
    <property type="term" value="C:SWI/SNF complex"/>
    <property type="evidence" value="ECO:0007669"/>
    <property type="project" value="TreeGrafter"/>
</dbReference>
<name>A0A9W7BHR8_9STRA</name>
<feature type="compositionally biased region" description="Low complexity" evidence="1">
    <location>
        <begin position="277"/>
        <end position="305"/>
    </location>
</feature>
<gene>
    <name evidence="2" type="ORF">TrVE_jg13138</name>
</gene>
<proteinExistence type="predicted"/>
<feature type="compositionally biased region" description="Low complexity" evidence="1">
    <location>
        <begin position="498"/>
        <end position="514"/>
    </location>
</feature>
<dbReference type="InterPro" id="IPR052438">
    <property type="entry name" value="Chromatin_remod/trans_coact"/>
</dbReference>
<feature type="region of interest" description="Disordered" evidence="1">
    <location>
        <begin position="590"/>
        <end position="610"/>
    </location>
</feature>
<organism evidence="2 3">
    <name type="scientific">Triparma verrucosa</name>
    <dbReference type="NCBI Taxonomy" id="1606542"/>
    <lineage>
        <taxon>Eukaryota</taxon>
        <taxon>Sar</taxon>
        <taxon>Stramenopiles</taxon>
        <taxon>Ochrophyta</taxon>
        <taxon>Bolidophyceae</taxon>
        <taxon>Parmales</taxon>
        <taxon>Triparmaceae</taxon>
        <taxon>Triparma</taxon>
    </lineage>
</organism>
<dbReference type="PANTHER" id="PTHR15572:SF0">
    <property type="entry name" value="GLUTAMINE-RICH PROTEIN-RELATED"/>
    <property type="match status" value="1"/>
</dbReference>
<comment type="caution">
    <text evidence="2">The sequence shown here is derived from an EMBL/GenBank/DDBJ whole genome shotgun (WGS) entry which is preliminary data.</text>
</comment>
<evidence type="ECO:0000313" key="3">
    <source>
        <dbReference type="Proteomes" id="UP001165160"/>
    </source>
</evidence>
<dbReference type="AlphaFoldDB" id="A0A9W7BHR8"/>
<sequence length="625" mass="69633">MSADRRTSSSTTSSFTTTLYPFLISITSLVCSLSPLPPSKAPSTPNPLLTLTQIPDATLSLKTGATTVNQWLDNYSTQVFLDPNEERVLTVKHTLHTQNGEDRVTGVFQVEYKNYKEGEEGVRGETWKASMNVLLRIILCYLGSTTSRLASDRCSLWRSLERREKNPHAQPNLKTLEGWIEVELSFERKREENEEGYECRAFRWCKGPTGRVQVKHWDLDRKFLEEMPGKEGVPGIEVNIVEDYILKESQQEKETQARELQQQLDLEKQRQQHQIQVQQQQQQQQQLHYLHHQQQQPQQNFHPLHTQPPPQQQHPRSRRHTVDGNPTFSNLSTSPGQSFLQQHQNLNNPLSQMSGLAQALMNDQVANPSSNPNVNPSGNNPQIQQQQQQQQHRRSFDAGQGPPDLHRGHSRSFDAHYAYAPQTANFNYPPPSSLSQSPNTLQMFSHLSQTPPLSNPINMPIKSPNERNLSNEGTGSPLPPLHPGSAPRSAGRSDIYNSGGLASLGFGGSNVNPVSSPPPSHHPSPDDASFTKDSPLLSPDELTTLPPSPFTADASNSQLSSKTGTLSNLGFGGEQSTQFHVEKTYEVDVGEVNDEGLGGTLEYKGVDEGEGGLDEFREFAKGLKK</sequence>
<reference evidence="3" key="1">
    <citation type="journal article" date="2023" name="Commun. Biol.">
        <title>Genome analysis of Parmales, the sister group of diatoms, reveals the evolutionary specialization of diatoms from phago-mixotrophs to photoautotrophs.</title>
        <authorList>
            <person name="Ban H."/>
            <person name="Sato S."/>
            <person name="Yoshikawa S."/>
            <person name="Yamada K."/>
            <person name="Nakamura Y."/>
            <person name="Ichinomiya M."/>
            <person name="Sato N."/>
            <person name="Blanc-Mathieu R."/>
            <person name="Endo H."/>
            <person name="Kuwata A."/>
            <person name="Ogata H."/>
        </authorList>
    </citation>
    <scope>NUCLEOTIDE SEQUENCE [LARGE SCALE GENOMIC DNA]</scope>
    <source>
        <strain evidence="3">NIES 3699</strain>
    </source>
</reference>
<dbReference type="PANTHER" id="PTHR15572">
    <property type="entry name" value="GLIOMA TUMOR SUPPRESSOR CANDIDATE REGION GENE 1"/>
    <property type="match status" value="1"/>
</dbReference>
<feature type="compositionally biased region" description="Low complexity" evidence="1">
    <location>
        <begin position="367"/>
        <end position="390"/>
    </location>
</feature>
<dbReference type="Proteomes" id="UP001165160">
    <property type="component" value="Unassembled WGS sequence"/>
</dbReference>
<protein>
    <submittedName>
        <fullName evidence="2">Uncharacterized protein</fullName>
    </submittedName>
</protein>
<dbReference type="EMBL" id="BRXX01000111">
    <property type="protein sequence ID" value="GMH90944.1"/>
    <property type="molecule type" value="Genomic_DNA"/>
</dbReference>
<feature type="compositionally biased region" description="Polar residues" evidence="1">
    <location>
        <begin position="553"/>
        <end position="573"/>
    </location>
</feature>
<evidence type="ECO:0000256" key="1">
    <source>
        <dbReference type="SAM" id="MobiDB-lite"/>
    </source>
</evidence>
<dbReference type="GO" id="GO:0045893">
    <property type="term" value="P:positive regulation of DNA-templated transcription"/>
    <property type="evidence" value="ECO:0007669"/>
    <property type="project" value="TreeGrafter"/>
</dbReference>
<feature type="region of interest" description="Disordered" evidence="1">
    <location>
        <begin position="364"/>
        <end position="410"/>
    </location>
</feature>
<accession>A0A9W7BHR8</accession>
<feature type="compositionally biased region" description="Polar residues" evidence="1">
    <location>
        <begin position="445"/>
        <end position="457"/>
    </location>
</feature>